<evidence type="ECO:0000256" key="1">
    <source>
        <dbReference type="SAM" id="Phobius"/>
    </source>
</evidence>
<dbReference type="OrthoDB" id="1522859at2"/>
<feature type="transmembrane region" description="Helical" evidence="1">
    <location>
        <begin position="6"/>
        <end position="26"/>
    </location>
</feature>
<gene>
    <name evidence="3" type="ORF">FHG64_05020</name>
</gene>
<protein>
    <recommendedName>
        <fullName evidence="2">Peptidase M56 domain-containing protein</fullName>
    </recommendedName>
</protein>
<evidence type="ECO:0000313" key="4">
    <source>
        <dbReference type="Proteomes" id="UP000309016"/>
    </source>
</evidence>
<dbReference type="KEGG" id="afla:FHG64_05020"/>
<dbReference type="Pfam" id="PF05569">
    <property type="entry name" value="Peptidase_M56"/>
    <property type="match status" value="1"/>
</dbReference>
<dbReference type="PANTHER" id="PTHR34978:SF3">
    <property type="entry name" value="SLR0241 PROTEIN"/>
    <property type="match status" value="1"/>
</dbReference>
<keyword evidence="1" id="KW-0812">Transmembrane</keyword>
<feature type="transmembrane region" description="Helical" evidence="1">
    <location>
        <begin position="38"/>
        <end position="59"/>
    </location>
</feature>
<dbReference type="PANTHER" id="PTHR34978">
    <property type="entry name" value="POSSIBLE SENSOR-TRANSDUCER PROTEIN BLAR"/>
    <property type="match status" value="1"/>
</dbReference>
<feature type="domain" description="Peptidase M56" evidence="2">
    <location>
        <begin position="155"/>
        <end position="255"/>
    </location>
</feature>
<dbReference type="RefSeq" id="WP_139065395.1">
    <property type="nucleotide sequence ID" value="NZ_CP040812.1"/>
</dbReference>
<dbReference type="Proteomes" id="UP000309016">
    <property type="component" value="Chromosome"/>
</dbReference>
<proteinExistence type="predicted"/>
<dbReference type="InterPro" id="IPR037066">
    <property type="entry name" value="Plug_dom_sf"/>
</dbReference>
<dbReference type="InterPro" id="IPR008756">
    <property type="entry name" value="Peptidase_M56"/>
</dbReference>
<accession>A0A5B7X0P3</accession>
<sequence>MEDFLIYLLKSAGLLSLFFLSYQILLKQDTSFVANRKFLLGGLIISAVLPAIVFTKTIYIDAVPATSFFIAEEGLPVTEITTAPAISLPEIFLLIYLAGVFLLFGRLLLQLFSLALLLFKGKITTRGQIKYVEIDRRLAPFSFLNFIVYNPNLHSDKELEHILKHEKVHVSQWHTIDVLIANLNLLYQWFNPFAWLYLRNLQQNLEFIADREAVKAVSCKKEYQKALVKISVENFNLALTNNFYQSLIKKRILMLNKASQNKNTSWKAVLILPLLLAFIFLFNVRTEAQVREPNDTQITGRASDADISFSITANTKQEQLDLYKKLAAKHNVLLEFSEVRYNEKDVLTAINANFIDKETNTTGSMNRENPDGIKTFVFHFGPKGTGFISNDSPAGRTAKYALQELEVDPLYIINGKNYSSSELDDKAIKVQGEVFAVSPEEAMKKYGAEAKSGALIISSGIIIEDFQAELKKIDQENAALINEYVRIEKGKKPMVIGLNNSPGKHKVIRESKPSSSGKVINIKNLNTDGKDPIYILNGKVLKDDETLLKISTENIDSIQVLKGKNAVRHYGKGAKDGAILIYTKKDSTGNAGTGSLKNFRNNKVIVSTGPTFTKDRNISITSARTIKNDTTYSRDSSFVKLREFRVNKDSVDIIATQYGTRTFPQRQVIVNNQGPQPLYVINGEVMKNSFDMKSLKPENISAINVLKDAAATRMYGEKAKHGVIVVTTKNAGKKALIGNNDLGIVNPSTTDEELEGIKSRLKDAGVNIKFEKVKRNRGGLLTSIKISARTSTQNASATFEVNDGIPPVYVGLINKKLVVSSNPPGH</sequence>
<dbReference type="EMBL" id="CP040812">
    <property type="protein sequence ID" value="QCY68810.1"/>
    <property type="molecule type" value="Genomic_DNA"/>
</dbReference>
<dbReference type="CDD" id="cd07341">
    <property type="entry name" value="M56_BlaR1_MecR1_like"/>
    <property type="match status" value="1"/>
</dbReference>
<dbReference type="Gene3D" id="2.170.130.10">
    <property type="entry name" value="TonB-dependent receptor, plug domain"/>
    <property type="match status" value="2"/>
</dbReference>
<keyword evidence="1" id="KW-0472">Membrane</keyword>
<reference evidence="3 4" key="1">
    <citation type="submission" date="2019-06" db="EMBL/GenBank/DDBJ databases">
        <title>Complete genome sequence of Antarcticibacterium flavum KCTC 52984T from an Antarctic marine sediment.</title>
        <authorList>
            <person name="Lee Y.M."/>
            <person name="Shin S.C."/>
        </authorList>
    </citation>
    <scope>NUCLEOTIDE SEQUENCE [LARGE SCALE GENOMIC DNA]</scope>
    <source>
        <strain evidence="3 4">KCTC 52984</strain>
    </source>
</reference>
<feature type="transmembrane region" description="Helical" evidence="1">
    <location>
        <begin position="91"/>
        <end position="119"/>
    </location>
</feature>
<organism evidence="3 4">
    <name type="scientific">Antarcticibacterium flavum</name>
    <dbReference type="NCBI Taxonomy" id="2058175"/>
    <lineage>
        <taxon>Bacteria</taxon>
        <taxon>Pseudomonadati</taxon>
        <taxon>Bacteroidota</taxon>
        <taxon>Flavobacteriia</taxon>
        <taxon>Flavobacteriales</taxon>
        <taxon>Flavobacteriaceae</taxon>
        <taxon>Antarcticibacterium</taxon>
    </lineage>
</organism>
<feature type="transmembrane region" description="Helical" evidence="1">
    <location>
        <begin position="264"/>
        <end position="284"/>
    </location>
</feature>
<dbReference type="InterPro" id="IPR052173">
    <property type="entry name" value="Beta-lactam_resp_regulator"/>
</dbReference>
<evidence type="ECO:0000259" key="2">
    <source>
        <dbReference type="Pfam" id="PF05569"/>
    </source>
</evidence>
<dbReference type="SUPFAM" id="SSF56935">
    <property type="entry name" value="Porins"/>
    <property type="match status" value="2"/>
</dbReference>
<evidence type="ECO:0000313" key="3">
    <source>
        <dbReference type="EMBL" id="QCY68810.1"/>
    </source>
</evidence>
<keyword evidence="1" id="KW-1133">Transmembrane helix</keyword>
<name>A0A5B7X0P3_9FLAO</name>
<dbReference type="AlphaFoldDB" id="A0A5B7X0P3"/>
<keyword evidence="4" id="KW-1185">Reference proteome</keyword>